<evidence type="ECO:0008006" key="3">
    <source>
        <dbReference type="Google" id="ProtNLM"/>
    </source>
</evidence>
<name>A0A1H8RXC6_9BACI</name>
<evidence type="ECO:0000313" key="2">
    <source>
        <dbReference type="Proteomes" id="UP000199300"/>
    </source>
</evidence>
<dbReference type="RefSeq" id="WP_091499464.1">
    <property type="nucleotide sequence ID" value="NZ_FODJ01000011.1"/>
</dbReference>
<sequence length="86" mass="10034">MVQQTFESNNSGNMQQPPEMISSKDLLYLSDMMSWNLGVIKKANFLAQDCKLPEIKQAAEQVYQMHERHYQLLLNYAKNNSNQMVH</sequence>
<gene>
    <name evidence="1" type="ORF">SAMN04488134_11171</name>
</gene>
<proteinExistence type="predicted"/>
<protein>
    <recommendedName>
        <fullName evidence="3">Coat F domain-containing protein</fullName>
    </recommendedName>
</protein>
<dbReference type="Proteomes" id="UP000199300">
    <property type="component" value="Unassembled WGS sequence"/>
</dbReference>
<accession>A0A1H8RXC6</accession>
<dbReference type="OrthoDB" id="1799385at2"/>
<evidence type="ECO:0000313" key="1">
    <source>
        <dbReference type="EMBL" id="SEO70946.1"/>
    </source>
</evidence>
<reference evidence="1 2" key="1">
    <citation type="submission" date="2016-10" db="EMBL/GenBank/DDBJ databases">
        <authorList>
            <person name="de Groot N.N."/>
        </authorList>
    </citation>
    <scope>NUCLEOTIDE SEQUENCE [LARGE SCALE GENOMIC DNA]</scope>
    <source>
        <strain evidence="1 2">CGMCC 1.10434</strain>
    </source>
</reference>
<dbReference type="STRING" id="872970.SAMN04488134_11171"/>
<dbReference type="EMBL" id="FODJ01000011">
    <property type="protein sequence ID" value="SEO70946.1"/>
    <property type="molecule type" value="Genomic_DNA"/>
</dbReference>
<keyword evidence="2" id="KW-1185">Reference proteome</keyword>
<organism evidence="1 2">
    <name type="scientific">Amphibacillus marinus</name>
    <dbReference type="NCBI Taxonomy" id="872970"/>
    <lineage>
        <taxon>Bacteria</taxon>
        <taxon>Bacillati</taxon>
        <taxon>Bacillota</taxon>
        <taxon>Bacilli</taxon>
        <taxon>Bacillales</taxon>
        <taxon>Bacillaceae</taxon>
        <taxon>Amphibacillus</taxon>
    </lineage>
</organism>
<dbReference type="AlphaFoldDB" id="A0A1H8RXC6"/>